<reference evidence="2" key="1">
    <citation type="journal article" date="2020" name="Stud. Mycol.">
        <title>101 Dothideomycetes genomes: a test case for predicting lifestyles and emergence of pathogens.</title>
        <authorList>
            <person name="Haridas S."/>
            <person name="Albert R."/>
            <person name="Binder M."/>
            <person name="Bloem J."/>
            <person name="Labutti K."/>
            <person name="Salamov A."/>
            <person name="Andreopoulos B."/>
            <person name="Baker S."/>
            <person name="Barry K."/>
            <person name="Bills G."/>
            <person name="Bluhm B."/>
            <person name="Cannon C."/>
            <person name="Castanera R."/>
            <person name="Culley D."/>
            <person name="Daum C."/>
            <person name="Ezra D."/>
            <person name="Gonzalez J."/>
            <person name="Henrissat B."/>
            <person name="Kuo A."/>
            <person name="Liang C."/>
            <person name="Lipzen A."/>
            <person name="Lutzoni F."/>
            <person name="Magnuson J."/>
            <person name="Mondo S."/>
            <person name="Nolan M."/>
            <person name="Ohm R."/>
            <person name="Pangilinan J."/>
            <person name="Park H.-J."/>
            <person name="Ramirez L."/>
            <person name="Alfaro M."/>
            <person name="Sun H."/>
            <person name="Tritt A."/>
            <person name="Yoshinaga Y."/>
            <person name="Zwiers L.-H."/>
            <person name="Turgeon B."/>
            <person name="Goodwin S."/>
            <person name="Spatafora J."/>
            <person name="Crous P."/>
            <person name="Grigoriev I."/>
        </authorList>
    </citation>
    <scope>NUCLEOTIDE SEQUENCE</scope>
    <source>
        <strain evidence="2">CBS 130266</strain>
    </source>
</reference>
<dbReference type="EMBL" id="MU007116">
    <property type="protein sequence ID" value="KAF2419770.1"/>
    <property type="molecule type" value="Genomic_DNA"/>
</dbReference>
<accession>A0A9P4TTI9</accession>
<dbReference type="AlphaFoldDB" id="A0A9P4TTI9"/>
<dbReference type="Proteomes" id="UP000800235">
    <property type="component" value="Unassembled WGS sequence"/>
</dbReference>
<comment type="caution">
    <text evidence="2">The sequence shown here is derived from an EMBL/GenBank/DDBJ whole genome shotgun (WGS) entry which is preliminary data.</text>
</comment>
<feature type="compositionally biased region" description="Polar residues" evidence="1">
    <location>
        <begin position="73"/>
        <end position="93"/>
    </location>
</feature>
<evidence type="ECO:0000256" key="1">
    <source>
        <dbReference type="SAM" id="MobiDB-lite"/>
    </source>
</evidence>
<gene>
    <name evidence="2" type="ORF">EJ08DRAFT_738802</name>
</gene>
<keyword evidence="3" id="KW-1185">Reference proteome</keyword>
<sequence length="289" mass="32540">MDEDKQPDLQDLFTELEEEGGSSPLPNTPPEGWGHLSIDTILKSPQVENPEPPPLTAGPSATNEAQSEREETFGTNETAVTQTGKTIKSTEIDSNPYPYPRITPHADLARMFDECVQGGGGKPGTISIYGVVGGGQQWPTSFIIQKLLDSAEVMQEHHQYVPFSETWKLVSRLEDVNDEKDLRILVVVGLQFFYTGVVLNGHHDAQGAVTIGCFDPIDRKKEENAKFWVVQGDIQVTLTCLCNQDKLQLIYFIEFDDKRWKPMYDAIVRWDEKERLRWASRRDSVMAGK</sequence>
<evidence type="ECO:0000313" key="3">
    <source>
        <dbReference type="Proteomes" id="UP000800235"/>
    </source>
</evidence>
<name>A0A9P4TTI9_9PEZI</name>
<organism evidence="2 3">
    <name type="scientific">Tothia fuscella</name>
    <dbReference type="NCBI Taxonomy" id="1048955"/>
    <lineage>
        <taxon>Eukaryota</taxon>
        <taxon>Fungi</taxon>
        <taxon>Dikarya</taxon>
        <taxon>Ascomycota</taxon>
        <taxon>Pezizomycotina</taxon>
        <taxon>Dothideomycetes</taxon>
        <taxon>Pleosporomycetidae</taxon>
        <taxon>Venturiales</taxon>
        <taxon>Cylindrosympodiaceae</taxon>
        <taxon>Tothia</taxon>
    </lineage>
</organism>
<feature type="region of interest" description="Disordered" evidence="1">
    <location>
        <begin position="1"/>
        <end position="99"/>
    </location>
</feature>
<protein>
    <submittedName>
        <fullName evidence="2">Uncharacterized protein</fullName>
    </submittedName>
</protein>
<proteinExistence type="predicted"/>
<evidence type="ECO:0000313" key="2">
    <source>
        <dbReference type="EMBL" id="KAF2419770.1"/>
    </source>
</evidence>